<dbReference type="OrthoDB" id="5428055at2759"/>
<proteinExistence type="predicted"/>
<evidence type="ECO:0000256" key="1">
    <source>
        <dbReference type="SAM" id="Phobius"/>
    </source>
</evidence>
<organism evidence="2 3">
    <name type="scientific">Penicillium steckii</name>
    <dbReference type="NCBI Taxonomy" id="303698"/>
    <lineage>
        <taxon>Eukaryota</taxon>
        <taxon>Fungi</taxon>
        <taxon>Dikarya</taxon>
        <taxon>Ascomycota</taxon>
        <taxon>Pezizomycotina</taxon>
        <taxon>Eurotiomycetes</taxon>
        <taxon>Eurotiomycetidae</taxon>
        <taxon>Eurotiales</taxon>
        <taxon>Aspergillaceae</taxon>
        <taxon>Penicillium</taxon>
    </lineage>
</organism>
<dbReference type="STRING" id="303698.A0A1V6SXF8"/>
<keyword evidence="1" id="KW-0812">Transmembrane</keyword>
<sequence>MNTLNRPRRSALHSSEWRKEFSTRQAAKYRAQDNRLHVPPHGSIMEEFFRTYNPSLLPPRHHEVLRSFLNQARTKHLLSGIGTMPLSADERVVAMVDDRCDPCLKFTSLPEIGAFLPVRRWDSEEYMSRPPEGLNVRVCGLGTTKLYEHLHKDRAGSAERRILYMVDLTPLVGLVLISSVTYLHLPQVRSFLSRYVGFQSFMGVSQDRGFTLEFHLPHYVLRDSDTRFQDTRKLRKHREFSLSGQISIYEVQLSMVVFGTDEFFWTAYFCEDAYFRDNNPTSQHLQDMADGPSSGTRPTRFPIWDPRYYFLDVLVIRMGQITMEWSMMSEILASSLDQQNDLFLEEDPSLEKTKEYTWILVSLRQLRNLLARVIASLVSFEANNSMYFDLESDGLLYNRFRECFDQIRQYTAELVTIHLVIEQRIETLEKTSDVLVNASSLAESITATRQGDNIRLLTYISIGIFGMNQVSGDNAWWKYSVCLACFTIATITLAIGLQVVIPQWRKRQ</sequence>
<reference evidence="3" key="1">
    <citation type="journal article" date="2017" name="Nat. Microbiol.">
        <title>Global analysis of biosynthetic gene clusters reveals vast potential of secondary metabolite production in Penicillium species.</title>
        <authorList>
            <person name="Nielsen J.C."/>
            <person name="Grijseels S."/>
            <person name="Prigent S."/>
            <person name="Ji B."/>
            <person name="Dainat J."/>
            <person name="Nielsen K.F."/>
            <person name="Frisvad J.C."/>
            <person name="Workman M."/>
            <person name="Nielsen J."/>
        </authorList>
    </citation>
    <scope>NUCLEOTIDE SEQUENCE [LARGE SCALE GENOMIC DNA]</scope>
    <source>
        <strain evidence="3">IBT 24891</strain>
    </source>
</reference>
<evidence type="ECO:0000313" key="2">
    <source>
        <dbReference type="EMBL" id="OQE18668.1"/>
    </source>
</evidence>
<name>A0A1V6SXF8_9EURO</name>
<protein>
    <submittedName>
        <fullName evidence="2">Uncharacterized protein</fullName>
    </submittedName>
</protein>
<keyword evidence="1" id="KW-0472">Membrane</keyword>
<dbReference type="EMBL" id="MLKD01000017">
    <property type="protein sequence ID" value="OQE18668.1"/>
    <property type="molecule type" value="Genomic_DNA"/>
</dbReference>
<dbReference type="AlphaFoldDB" id="A0A1V6SXF8"/>
<feature type="transmembrane region" description="Helical" evidence="1">
    <location>
        <begin position="476"/>
        <end position="501"/>
    </location>
</feature>
<dbReference type="Proteomes" id="UP000191285">
    <property type="component" value="Unassembled WGS sequence"/>
</dbReference>
<keyword evidence="1" id="KW-1133">Transmembrane helix</keyword>
<comment type="caution">
    <text evidence="2">The sequence shown here is derived from an EMBL/GenBank/DDBJ whole genome shotgun (WGS) entry which is preliminary data.</text>
</comment>
<feature type="transmembrane region" description="Helical" evidence="1">
    <location>
        <begin position="162"/>
        <end position="185"/>
    </location>
</feature>
<evidence type="ECO:0000313" key="3">
    <source>
        <dbReference type="Proteomes" id="UP000191285"/>
    </source>
</evidence>
<accession>A0A1V6SXF8</accession>
<keyword evidence="3" id="KW-1185">Reference proteome</keyword>
<gene>
    <name evidence="2" type="ORF">PENSTE_c017G01429</name>
</gene>